<feature type="binding site" evidence="5">
    <location>
        <position position="300"/>
    </location>
    <ligand>
        <name>a divalent metal cation</name>
        <dbReference type="ChEBI" id="CHEBI:60240"/>
        <label>2</label>
        <note>catalytic</note>
    </ligand>
</feature>
<evidence type="ECO:0000313" key="8">
    <source>
        <dbReference type="Proteomes" id="UP000050795"/>
    </source>
</evidence>
<dbReference type="Pfam" id="PF00557">
    <property type="entry name" value="Peptidase_M24"/>
    <property type="match status" value="1"/>
</dbReference>
<feature type="binding site" evidence="5">
    <location>
        <position position="231"/>
    </location>
    <ligand>
        <name>substrate</name>
    </ligand>
</feature>
<keyword evidence="1 5" id="KW-0031">Aminopeptidase</keyword>
<comment type="function">
    <text evidence="6">Cotranslationally removes the N-terminal methionine from nascent proteins. The N-terminal methionine is often cleaved when the second residue in the primary sequence is small and uncharged (Met-Ala-, Cys, Gly, Pro, Ser, Thr, or Val).</text>
</comment>
<dbReference type="Proteomes" id="UP000050795">
    <property type="component" value="Unassembled WGS sequence"/>
</dbReference>
<dbReference type="GO" id="GO:0006508">
    <property type="term" value="P:proteolysis"/>
    <property type="evidence" value="ECO:0007669"/>
    <property type="project" value="UniProtKB-KW"/>
</dbReference>
<feature type="binding site" evidence="5">
    <location>
        <position position="148"/>
    </location>
    <ligand>
        <name>a divalent metal cation</name>
        <dbReference type="ChEBI" id="CHEBI:60240"/>
        <label>2</label>
        <note>catalytic</note>
    </ligand>
</feature>
<feature type="domain" description="Peptidase M24" evidence="7">
    <location>
        <begin position="54"/>
        <end position="307"/>
    </location>
</feature>
<comment type="similarity">
    <text evidence="5">Belongs to the peptidase M24A family. Methionine aminopeptidase type 1 subfamily.</text>
</comment>
<evidence type="ECO:0000259" key="7">
    <source>
        <dbReference type="Pfam" id="PF00557"/>
    </source>
</evidence>
<feature type="binding site" evidence="5">
    <location>
        <position position="148"/>
    </location>
    <ligand>
        <name>a divalent metal cation</name>
        <dbReference type="ChEBI" id="CHEBI:60240"/>
        <label>1</label>
    </ligand>
</feature>
<dbReference type="InterPro" id="IPR036005">
    <property type="entry name" value="Creatinase/aminopeptidase-like"/>
</dbReference>
<protein>
    <recommendedName>
        <fullName evidence="6">Methionine aminopeptidase</fullName>
        <ecNumber evidence="6">3.4.11.18</ecNumber>
    </recommendedName>
</protein>
<comment type="catalytic activity">
    <reaction evidence="5 6">
        <text>Release of N-terminal amino acids, preferentially methionine, from peptides and arylamides.</text>
        <dbReference type="EC" id="3.4.11.18"/>
    </reaction>
</comment>
<keyword evidence="4 5" id="KW-0378">Hydrolase</keyword>
<evidence type="ECO:0000256" key="3">
    <source>
        <dbReference type="ARBA" id="ARBA00022723"/>
    </source>
</evidence>
<reference evidence="8" key="1">
    <citation type="submission" date="2022-06" db="EMBL/GenBank/DDBJ databases">
        <authorList>
            <person name="Berger JAMES D."/>
            <person name="Berger JAMES D."/>
        </authorList>
    </citation>
    <scope>NUCLEOTIDE SEQUENCE [LARGE SCALE GENOMIC DNA]</scope>
</reference>
<accession>A0AA85J899</accession>
<dbReference type="InterPro" id="IPR002467">
    <property type="entry name" value="Pept_M24A_MAP1"/>
</dbReference>
<keyword evidence="2 5" id="KW-0645">Protease</keyword>
<dbReference type="NCBIfam" id="TIGR00500">
    <property type="entry name" value="met_pdase_I"/>
    <property type="match status" value="1"/>
</dbReference>
<evidence type="ECO:0000256" key="5">
    <source>
        <dbReference type="HAMAP-Rule" id="MF_03174"/>
    </source>
</evidence>
<dbReference type="InterPro" id="IPR000994">
    <property type="entry name" value="Pept_M24"/>
</dbReference>
<organism evidence="8 9">
    <name type="scientific">Trichobilharzia regenti</name>
    <name type="common">Nasal bird schistosome</name>
    <dbReference type="NCBI Taxonomy" id="157069"/>
    <lineage>
        <taxon>Eukaryota</taxon>
        <taxon>Metazoa</taxon>
        <taxon>Spiralia</taxon>
        <taxon>Lophotrochozoa</taxon>
        <taxon>Platyhelminthes</taxon>
        <taxon>Trematoda</taxon>
        <taxon>Digenea</taxon>
        <taxon>Strigeidida</taxon>
        <taxon>Schistosomatoidea</taxon>
        <taxon>Schistosomatidae</taxon>
        <taxon>Trichobilharzia</taxon>
    </lineage>
</organism>
<dbReference type="AlphaFoldDB" id="A0AA85J899"/>
<dbReference type="PRINTS" id="PR00599">
    <property type="entry name" value="MAPEPTIDASE"/>
</dbReference>
<dbReference type="PANTHER" id="PTHR43330:SF8">
    <property type="entry name" value="METHIONINE AMINOPEPTIDASE 1D, MITOCHONDRIAL"/>
    <property type="match status" value="1"/>
</dbReference>
<feature type="binding site" evidence="5">
    <location>
        <position position="119"/>
    </location>
    <ligand>
        <name>substrate</name>
    </ligand>
</feature>
<dbReference type="GO" id="GO:0046872">
    <property type="term" value="F:metal ion binding"/>
    <property type="evidence" value="ECO:0007669"/>
    <property type="project" value="UniProtKB-UniRule"/>
</dbReference>
<sequence>MVLLIRNLLRNNIRHLHIYGRSIPSYIPLPPYIASKTDPTPTSIIIHNEHSIQELKRAGAVVRQIFDALKGYITTGLSTQDIDDFIFDQCLNRSVYPSPLGYRSFPKSVCTSVNEVVCHGIPEKSQILRPGDIISVDISVYNGYAHGDACQTFVVGLDDQLDHSDSETVGRMKTATYLCTVAKKCLDAGVSVCGPNALYTSIAEAVTKCANAFQCRVVAGVCGHGIGSFLHGPPEIVHSIHESVSQPLVRMLPGHTFTVEPCIALSSTKFKSNTRFAIPVVLEDGWTVVTSDRVLTAQFEHTISITDKGCTILT</sequence>
<dbReference type="HAMAP" id="MF_01974">
    <property type="entry name" value="MetAP_1"/>
    <property type="match status" value="1"/>
</dbReference>
<evidence type="ECO:0000313" key="9">
    <source>
        <dbReference type="WBParaSite" id="TREG1_19070.1"/>
    </source>
</evidence>
<evidence type="ECO:0000256" key="4">
    <source>
        <dbReference type="ARBA" id="ARBA00022801"/>
    </source>
</evidence>
<feature type="binding site" evidence="5">
    <location>
        <position position="300"/>
    </location>
    <ligand>
        <name>a divalent metal cation</name>
        <dbReference type="ChEBI" id="CHEBI:60240"/>
        <label>1</label>
    </ligand>
</feature>
<dbReference type="Gene3D" id="3.90.230.10">
    <property type="entry name" value="Creatinase/methionine aminopeptidase superfamily"/>
    <property type="match status" value="1"/>
</dbReference>
<name>A0AA85J899_TRIRE</name>
<dbReference type="GO" id="GO:0004239">
    <property type="term" value="F:initiator methionyl aminopeptidase activity"/>
    <property type="evidence" value="ECO:0007669"/>
    <property type="project" value="UniProtKB-UniRule"/>
</dbReference>
<dbReference type="SUPFAM" id="SSF55920">
    <property type="entry name" value="Creatinase/aminopeptidase"/>
    <property type="match status" value="1"/>
</dbReference>
<dbReference type="InterPro" id="IPR001714">
    <property type="entry name" value="Pept_M24_MAP"/>
</dbReference>
<dbReference type="WBParaSite" id="TREG1_19070.1">
    <property type="protein sequence ID" value="TREG1_19070.1"/>
    <property type="gene ID" value="TREG1_19070"/>
</dbReference>
<dbReference type="PANTHER" id="PTHR43330">
    <property type="entry name" value="METHIONINE AMINOPEPTIDASE"/>
    <property type="match status" value="1"/>
</dbReference>
<dbReference type="GO" id="GO:0070006">
    <property type="term" value="F:metalloaminopeptidase activity"/>
    <property type="evidence" value="ECO:0007669"/>
    <property type="project" value="UniProtKB-UniRule"/>
</dbReference>
<evidence type="ECO:0000256" key="1">
    <source>
        <dbReference type="ARBA" id="ARBA00022438"/>
    </source>
</evidence>
<evidence type="ECO:0000256" key="6">
    <source>
        <dbReference type="RuleBase" id="RU003653"/>
    </source>
</evidence>
<keyword evidence="3 5" id="KW-0479">Metal-binding</keyword>
<dbReference type="EC" id="3.4.11.18" evidence="6"/>
<evidence type="ECO:0000256" key="2">
    <source>
        <dbReference type="ARBA" id="ARBA00022670"/>
    </source>
</evidence>
<feature type="binding site" evidence="5">
    <location>
        <position position="260"/>
    </location>
    <ligand>
        <name>a divalent metal cation</name>
        <dbReference type="ChEBI" id="CHEBI:60240"/>
        <label>2</label>
        <note>catalytic</note>
    </ligand>
</feature>
<proteinExistence type="inferred from homology"/>
<comment type="cofactor">
    <cofactor evidence="5">
        <name>Co(2+)</name>
        <dbReference type="ChEBI" id="CHEBI:48828"/>
    </cofactor>
    <cofactor evidence="5">
        <name>Zn(2+)</name>
        <dbReference type="ChEBI" id="CHEBI:29105"/>
    </cofactor>
    <cofactor evidence="5">
        <name>Mn(2+)</name>
        <dbReference type="ChEBI" id="CHEBI:29035"/>
    </cofactor>
    <cofactor evidence="5">
        <name>Fe(2+)</name>
        <dbReference type="ChEBI" id="CHEBI:29033"/>
    </cofactor>
    <text evidence="5">Binds 2 divalent metal cations per subunit. Has a high-affinity and a low affinity metal-binding site. The true nature of the physiological cofactor is under debate. The enzyme is active with cobalt, zinc, manganese or divalent iron ions. Most likely, methionine aminopeptidases function as mononuclear Fe(2+)-metalloproteases under physiological conditions, and the catalytically relevant metal-binding site has been assigned to the histidine-containing high-affinity site.</text>
</comment>
<keyword evidence="8" id="KW-1185">Reference proteome</keyword>
<feature type="binding site" evidence="5">
    <location>
        <position position="224"/>
    </location>
    <ligand>
        <name>a divalent metal cation</name>
        <dbReference type="ChEBI" id="CHEBI:60240"/>
        <label>2</label>
        <note>catalytic</note>
    </ligand>
</feature>
<reference evidence="9" key="2">
    <citation type="submission" date="2023-11" db="UniProtKB">
        <authorList>
            <consortium name="WormBaseParasite"/>
        </authorList>
    </citation>
    <scope>IDENTIFICATION</scope>
</reference>
<feature type="binding site" evidence="5">
    <location>
        <position position="137"/>
    </location>
    <ligand>
        <name>a divalent metal cation</name>
        <dbReference type="ChEBI" id="CHEBI:60240"/>
        <label>1</label>
    </ligand>
</feature>